<proteinExistence type="predicted"/>
<keyword evidence="1" id="KW-0812">Transmembrane</keyword>
<evidence type="ECO:0000256" key="1">
    <source>
        <dbReference type="SAM" id="Phobius"/>
    </source>
</evidence>
<accession>A0A0D1L484</accession>
<keyword evidence="1" id="KW-0472">Membrane</keyword>
<sequence length="68" mass="7495">MKIGKINTFLLGVCQFIKLNLHTLLFLAGLFVIDYGVFFLHPVAGFIVAGLFLVLIAFLLNPKEEEGG</sequence>
<dbReference type="EMBL" id="JXBC01000001">
    <property type="protein sequence ID" value="KIU13132.1"/>
    <property type="molecule type" value="Genomic_DNA"/>
</dbReference>
<protein>
    <submittedName>
        <fullName evidence="2">Uncharacterized protein</fullName>
    </submittedName>
</protein>
<feature type="transmembrane region" description="Helical" evidence="1">
    <location>
        <begin position="39"/>
        <end position="60"/>
    </location>
</feature>
<evidence type="ECO:0000313" key="3">
    <source>
        <dbReference type="Proteomes" id="UP000032247"/>
    </source>
</evidence>
<reference evidence="2 3" key="1">
    <citation type="submission" date="2014-12" db="EMBL/GenBank/DDBJ databases">
        <title>Comparative genome analysis of Bacillus coagulans HM-08, Clostridium butyricum HM-68, Bacillus subtilis HM-66 and Bacillus licheniformis BL-09.</title>
        <authorList>
            <person name="Zhang H."/>
        </authorList>
    </citation>
    <scope>NUCLEOTIDE SEQUENCE [LARGE SCALE GENOMIC DNA]</scope>
    <source>
        <strain evidence="2 3">HM-66</strain>
    </source>
</reference>
<feature type="transmembrane region" description="Helical" evidence="1">
    <location>
        <begin position="9"/>
        <end position="33"/>
    </location>
</feature>
<organism evidence="2 3">
    <name type="scientific">Bacillus subtilis</name>
    <dbReference type="NCBI Taxonomy" id="1423"/>
    <lineage>
        <taxon>Bacteria</taxon>
        <taxon>Bacillati</taxon>
        <taxon>Bacillota</taxon>
        <taxon>Bacilli</taxon>
        <taxon>Bacillales</taxon>
        <taxon>Bacillaceae</taxon>
        <taxon>Bacillus</taxon>
    </lineage>
</organism>
<name>A0A0D1L484_BACIU</name>
<dbReference type="AlphaFoldDB" id="A0A0D1L484"/>
<dbReference type="RefSeq" id="WP_043856937.1">
    <property type="nucleotide sequence ID" value="NZ_CP015222.1"/>
</dbReference>
<evidence type="ECO:0000313" key="2">
    <source>
        <dbReference type="EMBL" id="KIU13132.1"/>
    </source>
</evidence>
<gene>
    <name evidence="2" type="ORF">SC09_Contig17orf00299</name>
</gene>
<dbReference type="Proteomes" id="UP000032247">
    <property type="component" value="Unassembled WGS sequence"/>
</dbReference>
<dbReference type="PATRIC" id="fig|1423.173.peg.252"/>
<comment type="caution">
    <text evidence="2">The sequence shown here is derived from an EMBL/GenBank/DDBJ whole genome shotgun (WGS) entry which is preliminary data.</text>
</comment>
<keyword evidence="1" id="KW-1133">Transmembrane helix</keyword>